<reference evidence="2 3" key="1">
    <citation type="journal article" date="2019" name="Sci. Rep.">
        <title>Orb-weaving spider Araneus ventricosus genome elucidates the spidroin gene catalogue.</title>
        <authorList>
            <person name="Kono N."/>
            <person name="Nakamura H."/>
            <person name="Ohtoshi R."/>
            <person name="Moran D.A.P."/>
            <person name="Shinohara A."/>
            <person name="Yoshida Y."/>
            <person name="Fujiwara M."/>
            <person name="Mori M."/>
            <person name="Tomita M."/>
            <person name="Arakawa K."/>
        </authorList>
    </citation>
    <scope>NUCLEOTIDE SEQUENCE [LARGE SCALE GENOMIC DNA]</scope>
</reference>
<keyword evidence="3" id="KW-1185">Reference proteome</keyword>
<keyword evidence="1" id="KW-0472">Membrane</keyword>
<gene>
    <name evidence="2" type="ORF">AVEN_26545_1</name>
</gene>
<accession>A0A4Y2U9M4</accession>
<comment type="caution">
    <text evidence="2">The sequence shown here is derived from an EMBL/GenBank/DDBJ whole genome shotgun (WGS) entry which is preliminary data.</text>
</comment>
<evidence type="ECO:0000256" key="1">
    <source>
        <dbReference type="SAM" id="Phobius"/>
    </source>
</evidence>
<dbReference type="AlphaFoldDB" id="A0A4Y2U9M4"/>
<protein>
    <submittedName>
        <fullName evidence="2">Uncharacterized protein</fullName>
    </submittedName>
</protein>
<keyword evidence="1" id="KW-1133">Transmembrane helix</keyword>
<evidence type="ECO:0000313" key="2">
    <source>
        <dbReference type="EMBL" id="GBO08247.1"/>
    </source>
</evidence>
<proteinExistence type="predicted"/>
<keyword evidence="1" id="KW-0812">Transmembrane</keyword>
<dbReference type="EMBL" id="BGPR01034059">
    <property type="protein sequence ID" value="GBO08247.1"/>
    <property type="molecule type" value="Genomic_DNA"/>
</dbReference>
<feature type="transmembrane region" description="Helical" evidence="1">
    <location>
        <begin position="51"/>
        <end position="71"/>
    </location>
</feature>
<feature type="transmembrane region" description="Helical" evidence="1">
    <location>
        <begin position="91"/>
        <end position="110"/>
    </location>
</feature>
<sequence length="185" mass="21354">MLEQVLQPQSRLPDLEWGLPLAIWWDLDTARIHFLPSNVEKPLRFRSKHPGVVYPWSILYLLSILHFGMFWKQFKPHTSQKLTHAYAKAGFQVFASINLVVLGIFIYDSVDRLLGLPKAVSRTSEGTRVARLISRYIGANTRAFSRLCRPSIQSYKTGKVIISNGLLERLMVHNLSERILKNLRR</sequence>
<name>A0A4Y2U9M4_ARAVE</name>
<evidence type="ECO:0000313" key="3">
    <source>
        <dbReference type="Proteomes" id="UP000499080"/>
    </source>
</evidence>
<organism evidence="2 3">
    <name type="scientific">Araneus ventricosus</name>
    <name type="common">Orbweaver spider</name>
    <name type="synonym">Epeira ventricosa</name>
    <dbReference type="NCBI Taxonomy" id="182803"/>
    <lineage>
        <taxon>Eukaryota</taxon>
        <taxon>Metazoa</taxon>
        <taxon>Ecdysozoa</taxon>
        <taxon>Arthropoda</taxon>
        <taxon>Chelicerata</taxon>
        <taxon>Arachnida</taxon>
        <taxon>Araneae</taxon>
        <taxon>Araneomorphae</taxon>
        <taxon>Entelegynae</taxon>
        <taxon>Araneoidea</taxon>
        <taxon>Araneidae</taxon>
        <taxon>Araneus</taxon>
    </lineage>
</organism>
<dbReference type="Proteomes" id="UP000499080">
    <property type="component" value="Unassembled WGS sequence"/>
</dbReference>